<name>A0A9P8SJU3_9HYPO</name>
<dbReference type="GeneID" id="68355050"/>
<dbReference type="InterPro" id="IPR027417">
    <property type="entry name" value="P-loop_NTPase"/>
</dbReference>
<dbReference type="PANTHER" id="PTHR47642">
    <property type="entry name" value="ATP-DEPENDENT DNA HELICASE"/>
    <property type="match status" value="1"/>
</dbReference>
<dbReference type="Pfam" id="PF05970">
    <property type="entry name" value="PIF1"/>
    <property type="match status" value="1"/>
</dbReference>
<feature type="domain" description="DNA helicase Pif1-like DEAD-box helicase" evidence="2">
    <location>
        <begin position="278"/>
        <end position="476"/>
    </location>
</feature>
<comment type="cofactor">
    <cofactor evidence="1">
        <name>Mg(2+)</name>
        <dbReference type="ChEBI" id="CHEBI:18420"/>
    </cofactor>
</comment>
<evidence type="ECO:0000259" key="2">
    <source>
        <dbReference type="Pfam" id="PF05970"/>
    </source>
</evidence>
<dbReference type="Proteomes" id="UP000824596">
    <property type="component" value="Unassembled WGS sequence"/>
</dbReference>
<sequence length="756" mass="86069">MRKEGRSYFVFEAARNDSLMNHFNPAIVLGWLANIDISPCTSLQAVITYAAKYCSKSEKKTEPYCKLADQDYSAQEISHLLLNIPLQEGTRMVVYVDCRPLEHHARSYRVDDDVNETVGSYQKYLERNGQHERVTYLEYLQSYNLKTWRILCANAKKRLMMVHPHRYPEELLTVGGQRFESFAAAYQYCRQQHHSHEDDHYGEPGAKELRAEDDQFELEEHVDPVVEEDWHELARMLPDHPLGEEDIDILGRRDLDRKAENPMSLEVDDQPLDARDSLNPEQRLVYDTVMDHFLTQHASQLLLHVDGGGGTGKSYLINILSAHLQAAAGGRGTPVWRAAPTGVAGNQISGTTLHSLLHLPINKDFKPLLAIDKAQLQKKLKDVKYLIIDEKSMLGLRQLSWIDDRLREAFPNRNEEFFGGLNILLVGDFFQLPPVLQKPLYYDKEVQGVEIKGRNAYRRFDKTVFLNVVQRQRGDDQEAFRTALGELRLHQLSRESWKLLSSRVQAKLDDREVAKFDNALRVYATKDRVNEFNHYHLDRLGRPVIQVMAKNVGPGAAAAPDDKAGNLAKQIPICIGSRLMLTSNLWQPVGLCNGARGTVHDIGWAPGADPIQDPPCVIMMEFDKYSGPVFLTTPDGRKIVPILPVERDFLIGATLCTRTQFPLIVCYAITVHKSQSITEDMVVTDLSCRDFQTGLSYVAVSRVKTLQGLMLDAPFDRNHLTYASPPEGIKMKMRDQEIRRRQVLTRNPYETYHGPA</sequence>
<keyword evidence="1" id="KW-0067">ATP-binding</keyword>
<dbReference type="OrthoDB" id="4939013at2759"/>
<evidence type="ECO:0000313" key="4">
    <source>
        <dbReference type="Proteomes" id="UP000824596"/>
    </source>
</evidence>
<protein>
    <recommendedName>
        <fullName evidence="1">ATP-dependent DNA helicase</fullName>
        <ecNumber evidence="1">5.6.2.3</ecNumber>
    </recommendedName>
</protein>
<keyword evidence="1" id="KW-0378">Hydrolase</keyword>
<dbReference type="RefSeq" id="XP_044720924.1">
    <property type="nucleotide sequence ID" value="XM_044864392.1"/>
</dbReference>
<dbReference type="InterPro" id="IPR051055">
    <property type="entry name" value="PIF1_helicase"/>
</dbReference>
<dbReference type="PANTHER" id="PTHR47642:SF6">
    <property type="entry name" value="ATP-DEPENDENT DNA HELICASE"/>
    <property type="match status" value="1"/>
</dbReference>
<dbReference type="InterPro" id="IPR010285">
    <property type="entry name" value="DNA_helicase_pif1-like_DEAD"/>
</dbReference>
<dbReference type="AlphaFoldDB" id="A0A9P8SJU3"/>
<dbReference type="GO" id="GO:0043139">
    <property type="term" value="F:5'-3' DNA helicase activity"/>
    <property type="evidence" value="ECO:0007669"/>
    <property type="project" value="UniProtKB-EC"/>
</dbReference>
<comment type="caution">
    <text evidence="3">The sequence shown here is derived from an EMBL/GenBank/DDBJ whole genome shotgun (WGS) entry which is preliminary data.</text>
</comment>
<keyword evidence="1" id="KW-0227">DNA damage</keyword>
<dbReference type="EMBL" id="JAIZPD010000005">
    <property type="protein sequence ID" value="KAH0963411.1"/>
    <property type="molecule type" value="Genomic_DNA"/>
</dbReference>
<proteinExistence type="inferred from homology"/>
<keyword evidence="1" id="KW-0234">DNA repair</keyword>
<accession>A0A9P8SJU3</accession>
<dbReference type="CDD" id="cd18809">
    <property type="entry name" value="SF1_C_RecD"/>
    <property type="match status" value="1"/>
</dbReference>
<keyword evidence="1 3" id="KW-0347">Helicase</keyword>
<keyword evidence="1" id="KW-0233">DNA recombination</keyword>
<comment type="similarity">
    <text evidence="1">Belongs to the helicase family.</text>
</comment>
<reference evidence="3" key="1">
    <citation type="submission" date="2021-09" db="EMBL/GenBank/DDBJ databases">
        <title>A high-quality genome of the endoparasitic fungus Hirsutella rhossiliensis with a comparison of Hirsutella genomes reveals transposable elements contributing to genome size variation.</title>
        <authorList>
            <person name="Lin R."/>
            <person name="Jiao Y."/>
            <person name="Sun X."/>
            <person name="Ling J."/>
            <person name="Xie B."/>
            <person name="Cheng X."/>
        </authorList>
    </citation>
    <scope>NUCLEOTIDE SEQUENCE</scope>
    <source>
        <strain evidence="3">HR02</strain>
    </source>
</reference>
<dbReference type="GO" id="GO:0016787">
    <property type="term" value="F:hydrolase activity"/>
    <property type="evidence" value="ECO:0007669"/>
    <property type="project" value="UniProtKB-KW"/>
</dbReference>
<gene>
    <name evidence="3" type="ORF">HRG_05921</name>
</gene>
<keyword evidence="4" id="KW-1185">Reference proteome</keyword>
<dbReference type="EC" id="5.6.2.3" evidence="1"/>
<dbReference type="GO" id="GO:0006310">
    <property type="term" value="P:DNA recombination"/>
    <property type="evidence" value="ECO:0007669"/>
    <property type="project" value="UniProtKB-KW"/>
</dbReference>
<organism evidence="3 4">
    <name type="scientific">Hirsutella rhossiliensis</name>
    <dbReference type="NCBI Taxonomy" id="111463"/>
    <lineage>
        <taxon>Eukaryota</taxon>
        <taxon>Fungi</taxon>
        <taxon>Dikarya</taxon>
        <taxon>Ascomycota</taxon>
        <taxon>Pezizomycotina</taxon>
        <taxon>Sordariomycetes</taxon>
        <taxon>Hypocreomycetidae</taxon>
        <taxon>Hypocreales</taxon>
        <taxon>Ophiocordycipitaceae</taxon>
        <taxon>Hirsutella</taxon>
    </lineage>
</organism>
<evidence type="ECO:0000313" key="3">
    <source>
        <dbReference type="EMBL" id="KAH0963411.1"/>
    </source>
</evidence>
<dbReference type="GO" id="GO:0006281">
    <property type="term" value="P:DNA repair"/>
    <property type="evidence" value="ECO:0007669"/>
    <property type="project" value="UniProtKB-KW"/>
</dbReference>
<evidence type="ECO:0000256" key="1">
    <source>
        <dbReference type="RuleBase" id="RU363044"/>
    </source>
</evidence>
<comment type="catalytic activity">
    <reaction evidence="1">
        <text>ATP + H2O = ADP + phosphate + H(+)</text>
        <dbReference type="Rhea" id="RHEA:13065"/>
        <dbReference type="ChEBI" id="CHEBI:15377"/>
        <dbReference type="ChEBI" id="CHEBI:15378"/>
        <dbReference type="ChEBI" id="CHEBI:30616"/>
        <dbReference type="ChEBI" id="CHEBI:43474"/>
        <dbReference type="ChEBI" id="CHEBI:456216"/>
        <dbReference type="EC" id="5.6.2.3"/>
    </reaction>
</comment>
<dbReference type="GO" id="GO:0000723">
    <property type="term" value="P:telomere maintenance"/>
    <property type="evidence" value="ECO:0007669"/>
    <property type="project" value="InterPro"/>
</dbReference>
<dbReference type="SUPFAM" id="SSF52540">
    <property type="entry name" value="P-loop containing nucleoside triphosphate hydrolases"/>
    <property type="match status" value="2"/>
</dbReference>
<keyword evidence="1" id="KW-0547">Nucleotide-binding</keyword>
<dbReference type="Gene3D" id="3.40.50.300">
    <property type="entry name" value="P-loop containing nucleotide triphosphate hydrolases"/>
    <property type="match status" value="1"/>
</dbReference>
<dbReference type="GO" id="GO:0005524">
    <property type="term" value="F:ATP binding"/>
    <property type="evidence" value="ECO:0007669"/>
    <property type="project" value="UniProtKB-KW"/>
</dbReference>